<name>A0ABV9HXB4_9FLAO</name>
<feature type="transmembrane region" description="Helical" evidence="1">
    <location>
        <begin position="6"/>
        <end position="26"/>
    </location>
</feature>
<gene>
    <name evidence="2" type="ORF">ACFO3O_12830</name>
</gene>
<evidence type="ECO:0000256" key="1">
    <source>
        <dbReference type="SAM" id="Phobius"/>
    </source>
</evidence>
<proteinExistence type="predicted"/>
<dbReference type="EMBL" id="JBHSFV010000007">
    <property type="protein sequence ID" value="MFC4634799.1"/>
    <property type="molecule type" value="Genomic_DNA"/>
</dbReference>
<evidence type="ECO:0000313" key="2">
    <source>
        <dbReference type="EMBL" id="MFC4634799.1"/>
    </source>
</evidence>
<keyword evidence="3" id="KW-1185">Reference proteome</keyword>
<comment type="caution">
    <text evidence="2">The sequence shown here is derived from an EMBL/GenBank/DDBJ whole genome shotgun (WGS) entry which is preliminary data.</text>
</comment>
<dbReference type="RefSeq" id="WP_379979406.1">
    <property type="nucleotide sequence ID" value="NZ_JBHSFV010000007.1"/>
</dbReference>
<accession>A0ABV9HXB4</accession>
<protein>
    <recommendedName>
        <fullName evidence="4">DUF3592 domain-containing protein</fullName>
    </recommendedName>
</protein>
<reference evidence="3" key="1">
    <citation type="journal article" date="2019" name="Int. J. Syst. Evol. Microbiol.">
        <title>The Global Catalogue of Microorganisms (GCM) 10K type strain sequencing project: providing services to taxonomists for standard genome sequencing and annotation.</title>
        <authorList>
            <consortium name="The Broad Institute Genomics Platform"/>
            <consortium name="The Broad Institute Genome Sequencing Center for Infectious Disease"/>
            <person name="Wu L."/>
            <person name="Ma J."/>
        </authorList>
    </citation>
    <scope>NUCLEOTIDE SEQUENCE [LARGE SCALE GENOMIC DNA]</scope>
    <source>
        <strain evidence="3">YJ-61-S</strain>
    </source>
</reference>
<keyword evidence="1" id="KW-0472">Membrane</keyword>
<keyword evidence="1" id="KW-1133">Transmembrane helix</keyword>
<sequence length="128" mass="14950">MANSSFEKNIYVILGIGVIIFILFSYQQRKESSLEKHQKHTVGQILKLQPKYKTGYTIKFKYLVEGIWIEGSDPKNASWPEYSRKGRIIEGDYHKVVYDATDIENSKIIIDRKPLSEKEVNQLIERNN</sequence>
<evidence type="ECO:0000313" key="3">
    <source>
        <dbReference type="Proteomes" id="UP001596043"/>
    </source>
</evidence>
<keyword evidence="1" id="KW-0812">Transmembrane</keyword>
<dbReference type="Proteomes" id="UP001596043">
    <property type="component" value="Unassembled WGS sequence"/>
</dbReference>
<evidence type="ECO:0008006" key="4">
    <source>
        <dbReference type="Google" id="ProtNLM"/>
    </source>
</evidence>
<organism evidence="2 3">
    <name type="scientific">Dokdonia ponticola</name>
    <dbReference type="NCBI Taxonomy" id="2041041"/>
    <lineage>
        <taxon>Bacteria</taxon>
        <taxon>Pseudomonadati</taxon>
        <taxon>Bacteroidota</taxon>
        <taxon>Flavobacteriia</taxon>
        <taxon>Flavobacteriales</taxon>
        <taxon>Flavobacteriaceae</taxon>
        <taxon>Dokdonia</taxon>
    </lineage>
</organism>